<dbReference type="EMBL" id="LT960614">
    <property type="protein sequence ID" value="SON57958.1"/>
    <property type="molecule type" value="Genomic_DNA"/>
</dbReference>
<comment type="similarity">
    <text evidence="2">Belongs to the auxin efflux carrier (TC 2.A.69) family.</text>
</comment>
<proteinExistence type="inferred from homology"/>
<organism evidence="9 10">
    <name type="scientific">Hartmannibacter diazotrophicus</name>
    <dbReference type="NCBI Taxonomy" id="1482074"/>
    <lineage>
        <taxon>Bacteria</taxon>
        <taxon>Pseudomonadati</taxon>
        <taxon>Pseudomonadota</taxon>
        <taxon>Alphaproteobacteria</taxon>
        <taxon>Hyphomicrobiales</taxon>
        <taxon>Pleomorphomonadaceae</taxon>
        <taxon>Hartmannibacter</taxon>
    </lineage>
</organism>
<feature type="transmembrane region" description="Helical" evidence="8">
    <location>
        <begin position="7"/>
        <end position="26"/>
    </location>
</feature>
<reference evidence="10" key="1">
    <citation type="submission" date="2017-09" db="EMBL/GenBank/DDBJ databases">
        <title>Genome sequence of Nannocystis excedens DSM 71.</title>
        <authorList>
            <person name="Blom J."/>
        </authorList>
    </citation>
    <scope>NUCLEOTIDE SEQUENCE [LARGE SCALE GENOMIC DNA]</scope>
    <source>
        <strain evidence="10">type strain: E19</strain>
    </source>
</reference>
<evidence type="ECO:0000313" key="9">
    <source>
        <dbReference type="EMBL" id="SON57958.1"/>
    </source>
</evidence>
<gene>
    <name evidence="9" type="ORF">HDIA_4417</name>
</gene>
<evidence type="ECO:0000256" key="4">
    <source>
        <dbReference type="ARBA" id="ARBA00022475"/>
    </source>
</evidence>
<keyword evidence="4" id="KW-1003">Cell membrane</keyword>
<dbReference type="OrthoDB" id="9810457at2"/>
<evidence type="ECO:0000256" key="7">
    <source>
        <dbReference type="ARBA" id="ARBA00023136"/>
    </source>
</evidence>
<feature type="transmembrane region" description="Helical" evidence="8">
    <location>
        <begin position="122"/>
        <end position="141"/>
    </location>
</feature>
<comment type="subcellular location">
    <subcellularLocation>
        <location evidence="1">Cell membrane</location>
        <topology evidence="1">Multi-pass membrane protein</topology>
    </subcellularLocation>
</comment>
<dbReference type="InterPro" id="IPR004776">
    <property type="entry name" value="Mem_transp_PIN-like"/>
</dbReference>
<dbReference type="PANTHER" id="PTHR36838:SF3">
    <property type="entry name" value="TRANSPORTER AUXIN EFFLUX CARRIER EC FAMILY"/>
    <property type="match status" value="1"/>
</dbReference>
<feature type="transmembrane region" description="Helical" evidence="8">
    <location>
        <begin position="293"/>
        <end position="312"/>
    </location>
</feature>
<dbReference type="GO" id="GO:0005886">
    <property type="term" value="C:plasma membrane"/>
    <property type="evidence" value="ECO:0007669"/>
    <property type="project" value="UniProtKB-SubCell"/>
</dbReference>
<feature type="transmembrane region" description="Helical" evidence="8">
    <location>
        <begin position="63"/>
        <end position="84"/>
    </location>
</feature>
<dbReference type="RefSeq" id="WP_099558139.1">
    <property type="nucleotide sequence ID" value="NZ_LT960614.1"/>
</dbReference>
<feature type="transmembrane region" description="Helical" evidence="8">
    <location>
        <begin position="233"/>
        <end position="254"/>
    </location>
</feature>
<evidence type="ECO:0000256" key="1">
    <source>
        <dbReference type="ARBA" id="ARBA00004651"/>
    </source>
</evidence>
<evidence type="ECO:0000256" key="3">
    <source>
        <dbReference type="ARBA" id="ARBA00022448"/>
    </source>
</evidence>
<feature type="transmembrane region" description="Helical" evidence="8">
    <location>
        <begin position="96"/>
        <end position="116"/>
    </location>
</feature>
<evidence type="ECO:0000313" key="10">
    <source>
        <dbReference type="Proteomes" id="UP000223606"/>
    </source>
</evidence>
<dbReference type="Gene3D" id="1.20.1530.20">
    <property type="match status" value="1"/>
</dbReference>
<feature type="transmembrane region" description="Helical" evidence="8">
    <location>
        <begin position="260"/>
        <end position="281"/>
    </location>
</feature>
<dbReference type="Pfam" id="PF03547">
    <property type="entry name" value="Mem_trans"/>
    <property type="match status" value="1"/>
</dbReference>
<keyword evidence="7 8" id="KW-0472">Membrane</keyword>
<sequence length="315" mass="32793">MSQIADNVLPIFALIAIGYLAVWAKLLKPEIGEALGDFVFKLGVPLLLFRTILNADFHGASPWALWASYFGSVAVVWTAGHLVITRIFGRDRRAGVVGGVSSAFSNTVFIALPLVSRILGDAGLVGLTIVLSVHLPIMMIAGTMLMQRADRLEAGGEARSIVSILAQVGHNLARNPLVIGLLAGIVLHLFGVQLSGPVKTVVDQLAGVAGPVALLSMGMALRKYGLSGNILPALAISAVKLLIFPGCVYLIAHLLSLDPISTAALVFTAAVPTGVNAYLIANHFGTGHALASSVITLTTILGVVSVSVWAVLLGM</sequence>
<dbReference type="Proteomes" id="UP000223606">
    <property type="component" value="Chromosome 1"/>
</dbReference>
<dbReference type="PANTHER" id="PTHR36838">
    <property type="entry name" value="AUXIN EFFLUX CARRIER FAMILY PROTEIN"/>
    <property type="match status" value="1"/>
</dbReference>
<keyword evidence="6 8" id="KW-1133">Transmembrane helix</keyword>
<feature type="transmembrane region" description="Helical" evidence="8">
    <location>
        <begin position="201"/>
        <end position="221"/>
    </location>
</feature>
<dbReference type="AlphaFoldDB" id="A0A2C9DCV3"/>
<evidence type="ECO:0000256" key="8">
    <source>
        <dbReference type="SAM" id="Phobius"/>
    </source>
</evidence>
<dbReference type="GO" id="GO:0055085">
    <property type="term" value="P:transmembrane transport"/>
    <property type="evidence" value="ECO:0007669"/>
    <property type="project" value="InterPro"/>
</dbReference>
<evidence type="ECO:0000256" key="2">
    <source>
        <dbReference type="ARBA" id="ARBA00010145"/>
    </source>
</evidence>
<evidence type="ECO:0000256" key="6">
    <source>
        <dbReference type="ARBA" id="ARBA00022989"/>
    </source>
</evidence>
<name>A0A2C9DCV3_9HYPH</name>
<dbReference type="KEGG" id="hdi:HDIA_4417"/>
<feature type="transmembrane region" description="Helical" evidence="8">
    <location>
        <begin position="177"/>
        <end position="195"/>
    </location>
</feature>
<keyword evidence="5 8" id="KW-0812">Transmembrane</keyword>
<protein>
    <submittedName>
        <fullName evidence="9">Auxin efflux carrier</fullName>
    </submittedName>
</protein>
<dbReference type="InterPro" id="IPR038770">
    <property type="entry name" value="Na+/solute_symporter_sf"/>
</dbReference>
<keyword evidence="10" id="KW-1185">Reference proteome</keyword>
<accession>A0A2C9DCV3</accession>
<evidence type="ECO:0000256" key="5">
    <source>
        <dbReference type="ARBA" id="ARBA00022692"/>
    </source>
</evidence>
<keyword evidence="3" id="KW-0813">Transport</keyword>